<keyword evidence="1" id="KW-0472">Membrane</keyword>
<name>A0A0N8NVY4_PSEFL</name>
<comment type="caution">
    <text evidence="2">The sequence shown here is derived from an EMBL/GenBank/DDBJ whole genome shotgun (WGS) entry which is preliminary data.</text>
</comment>
<dbReference type="PATRIC" id="fig|294.162.peg.4869"/>
<evidence type="ECO:0000256" key="1">
    <source>
        <dbReference type="SAM" id="Phobius"/>
    </source>
</evidence>
<feature type="transmembrane region" description="Helical" evidence="1">
    <location>
        <begin position="88"/>
        <end position="109"/>
    </location>
</feature>
<gene>
    <name evidence="2" type="ORF">AN403_1810</name>
</gene>
<feature type="transmembrane region" description="Helical" evidence="1">
    <location>
        <begin position="59"/>
        <end position="82"/>
    </location>
</feature>
<reference evidence="2 3" key="1">
    <citation type="submission" date="2015-09" db="EMBL/GenBank/DDBJ databases">
        <authorList>
            <consortium name="Swine Surveillance"/>
        </authorList>
    </citation>
    <scope>NUCLEOTIDE SEQUENCE [LARGE SCALE GENOMIC DNA]</scope>
    <source>
        <strain evidence="2 3">S613</strain>
    </source>
</reference>
<evidence type="ECO:0008006" key="4">
    <source>
        <dbReference type="Google" id="ProtNLM"/>
    </source>
</evidence>
<organism evidence="2 3">
    <name type="scientific">Pseudomonas fluorescens</name>
    <dbReference type="NCBI Taxonomy" id="294"/>
    <lineage>
        <taxon>Bacteria</taxon>
        <taxon>Pseudomonadati</taxon>
        <taxon>Pseudomonadota</taxon>
        <taxon>Gammaproteobacteria</taxon>
        <taxon>Pseudomonadales</taxon>
        <taxon>Pseudomonadaceae</taxon>
        <taxon>Pseudomonas</taxon>
    </lineage>
</organism>
<sequence>MKTKEAKAKVKDLLSSGVPRSEVFAQLSGQGVKDRLLARLIASTADPYLCDIHDRKVNALITLMFIQAALALLVGFIIGSTIGPNARWVIGGLGALVPLLFVWGFYNHLAGAYNTYIILSLGSAGRQVEGLISGSIIMFVGSVIGLGMFAYVFYVRQKLFPDLAFFTPRKVKGRYVFSS</sequence>
<dbReference type="OrthoDB" id="6871677at2"/>
<dbReference type="Proteomes" id="UP000050349">
    <property type="component" value="Unassembled WGS sequence"/>
</dbReference>
<evidence type="ECO:0000313" key="3">
    <source>
        <dbReference type="Proteomes" id="UP000050349"/>
    </source>
</evidence>
<keyword evidence="1" id="KW-1133">Transmembrane helix</keyword>
<accession>A0A0N8NVY4</accession>
<proteinExistence type="predicted"/>
<dbReference type="EMBL" id="LJXB01000088">
    <property type="protein sequence ID" value="KPU55889.1"/>
    <property type="molecule type" value="Genomic_DNA"/>
</dbReference>
<evidence type="ECO:0000313" key="2">
    <source>
        <dbReference type="EMBL" id="KPU55889.1"/>
    </source>
</evidence>
<dbReference type="RefSeq" id="WP_057399584.1">
    <property type="nucleotide sequence ID" value="NZ_LJXB01000088.1"/>
</dbReference>
<dbReference type="AlphaFoldDB" id="A0A0N8NVY4"/>
<feature type="transmembrane region" description="Helical" evidence="1">
    <location>
        <begin position="130"/>
        <end position="154"/>
    </location>
</feature>
<protein>
    <recommendedName>
        <fullName evidence="4">Permease</fullName>
    </recommendedName>
</protein>
<keyword evidence="1" id="KW-0812">Transmembrane</keyword>